<dbReference type="PRINTS" id="PR01438">
    <property type="entry name" value="UNVRSLSTRESS"/>
</dbReference>
<name>A0AAP9XXK1_BURGL</name>
<dbReference type="Pfam" id="PF00582">
    <property type="entry name" value="Usp"/>
    <property type="match status" value="2"/>
</dbReference>
<dbReference type="InterPro" id="IPR006015">
    <property type="entry name" value="Universal_stress_UspA"/>
</dbReference>
<dbReference type="Proteomes" id="UP000594892">
    <property type="component" value="Chromosome 1"/>
</dbReference>
<dbReference type="PANTHER" id="PTHR46268:SF15">
    <property type="entry name" value="UNIVERSAL STRESS PROTEIN HP_0031"/>
    <property type="match status" value="1"/>
</dbReference>
<dbReference type="Gene3D" id="3.40.50.12370">
    <property type="match status" value="1"/>
</dbReference>
<keyword evidence="6" id="KW-1185">Reference proteome</keyword>
<dbReference type="GeneID" id="45693953"/>
<dbReference type="Proteomes" id="UP001056386">
    <property type="component" value="Chromosome 2"/>
</dbReference>
<dbReference type="SUPFAM" id="SSF52402">
    <property type="entry name" value="Adenine nucleotide alpha hydrolases-like"/>
    <property type="match status" value="2"/>
</dbReference>
<gene>
    <name evidence="3" type="ORF">I6H06_06190</name>
    <name evidence="4" type="ORF">NFI99_10540</name>
</gene>
<dbReference type="AlphaFoldDB" id="A0AAP9XXK1"/>
<evidence type="ECO:0000256" key="1">
    <source>
        <dbReference type="ARBA" id="ARBA00008791"/>
    </source>
</evidence>
<dbReference type="EMBL" id="CP065600">
    <property type="protein sequence ID" value="QPQ89252.1"/>
    <property type="molecule type" value="Genomic_DNA"/>
</dbReference>
<proteinExistence type="inferred from homology"/>
<dbReference type="CDD" id="cd00293">
    <property type="entry name" value="USP-like"/>
    <property type="match status" value="1"/>
</dbReference>
<evidence type="ECO:0000313" key="4">
    <source>
        <dbReference type="EMBL" id="USS42620.1"/>
    </source>
</evidence>
<protein>
    <submittedName>
        <fullName evidence="3">Universal stress protein</fullName>
    </submittedName>
</protein>
<evidence type="ECO:0000313" key="6">
    <source>
        <dbReference type="Proteomes" id="UP001056386"/>
    </source>
</evidence>
<dbReference type="RefSeq" id="WP_017424209.1">
    <property type="nucleotide sequence ID" value="NZ_CP021075.1"/>
</dbReference>
<comment type="similarity">
    <text evidence="1">Belongs to the universal stress protein A family.</text>
</comment>
<evidence type="ECO:0000259" key="2">
    <source>
        <dbReference type="Pfam" id="PF00582"/>
    </source>
</evidence>
<reference evidence="3 5" key="1">
    <citation type="submission" date="2020-12" db="EMBL/GenBank/DDBJ databases">
        <title>FDA dAtabase for Regulatory Grade micrObial Sequences (FDA-ARGOS): Supporting development and validation of Infectious Disease Dx tests.</title>
        <authorList>
            <person name="Minogue T."/>
            <person name="Wolcott M."/>
            <person name="Wasieloski L."/>
            <person name="Aguilar W."/>
            <person name="Moore D."/>
            <person name="Jaissle J."/>
            <person name="Tallon L."/>
            <person name="Sadzewicz L."/>
            <person name="Zhao X."/>
            <person name="Boylan J."/>
            <person name="Ott S."/>
            <person name="Bowen H."/>
            <person name="Vavikolanu K."/>
            <person name="Mehta A."/>
            <person name="Aluvathingal J."/>
            <person name="Nadendla S."/>
            <person name="Yan Y."/>
            <person name="Sichtig H."/>
        </authorList>
    </citation>
    <scope>NUCLEOTIDE SEQUENCE [LARGE SCALE GENOMIC DNA]</scope>
    <source>
        <strain evidence="3 5">FDAARGOS_949</strain>
    </source>
</reference>
<dbReference type="EMBL" id="CP099583">
    <property type="protein sequence ID" value="USS42620.1"/>
    <property type="molecule type" value="Genomic_DNA"/>
</dbReference>
<organism evidence="3 5">
    <name type="scientific">Burkholderia glumae</name>
    <name type="common">Pseudomonas glumae</name>
    <dbReference type="NCBI Taxonomy" id="337"/>
    <lineage>
        <taxon>Bacteria</taxon>
        <taxon>Pseudomonadati</taxon>
        <taxon>Pseudomonadota</taxon>
        <taxon>Betaproteobacteria</taxon>
        <taxon>Burkholderiales</taxon>
        <taxon>Burkholderiaceae</taxon>
        <taxon>Burkholderia</taxon>
    </lineage>
</organism>
<reference evidence="4" key="2">
    <citation type="submission" date="2022-06" db="EMBL/GenBank/DDBJ databases">
        <title>Draft genome sequence of Burkholderia glumae strain GR20004 isolated from rice panicle showing bacterial panicle blight.</title>
        <authorList>
            <person name="Choi S.Y."/>
            <person name="Lee Y.H."/>
        </authorList>
    </citation>
    <scope>NUCLEOTIDE SEQUENCE</scope>
    <source>
        <strain evidence="4">GR20004</strain>
    </source>
</reference>
<dbReference type="InterPro" id="IPR006016">
    <property type="entry name" value="UspA"/>
</dbReference>
<evidence type="ECO:0000313" key="5">
    <source>
        <dbReference type="Proteomes" id="UP000594892"/>
    </source>
</evidence>
<sequence length="279" mass="30492">MSYQTILVHLDSSARAHARLDIALRLASQFDAWVVALYAVYTPDPDTFTVMAGSAEYYIERAHERKERRDALKRLFHAELNRAHVEGAWIDATDSANRSVVNHAHYADLVIAGQDDPQDPETFVDSRFPETVVMSAGRPVLLIPFRGEFTTLGKRVLVAWDGGREATRAAHDALPFLERAQQTLLVTVNGPADEPAASLMPGADIACALARHGARVEARELACERPASIGDVLLSQASEVGADLLVMGAYGHARWRELVLGGTTRTVFASMTLPVLISH</sequence>
<dbReference type="PANTHER" id="PTHR46268">
    <property type="entry name" value="STRESS RESPONSE PROTEIN NHAX"/>
    <property type="match status" value="1"/>
</dbReference>
<accession>A0AAP9XXK1</accession>
<feature type="domain" description="UspA" evidence="2">
    <location>
        <begin position="3"/>
        <end position="144"/>
    </location>
</feature>
<feature type="domain" description="UspA" evidence="2">
    <location>
        <begin position="154"/>
        <end position="277"/>
    </location>
</feature>
<evidence type="ECO:0000313" key="3">
    <source>
        <dbReference type="EMBL" id="QPQ89252.1"/>
    </source>
</evidence>